<name>A0ABT2H9P0_9MICO</name>
<evidence type="ECO:0000313" key="1">
    <source>
        <dbReference type="EMBL" id="MCS5736642.1"/>
    </source>
</evidence>
<dbReference type="RefSeq" id="WP_259542707.1">
    <property type="nucleotide sequence ID" value="NZ_JANLCJ010000093.1"/>
</dbReference>
<comment type="caution">
    <text evidence="1">The sequence shown here is derived from an EMBL/GenBank/DDBJ whole genome shotgun (WGS) entry which is preliminary data.</text>
</comment>
<accession>A0ABT2H9P0</accession>
<organism evidence="1 2">
    <name type="scientific">Herbiconiux daphne</name>
    <dbReference type="NCBI Taxonomy" id="2970914"/>
    <lineage>
        <taxon>Bacteria</taxon>
        <taxon>Bacillati</taxon>
        <taxon>Actinomycetota</taxon>
        <taxon>Actinomycetes</taxon>
        <taxon>Micrococcales</taxon>
        <taxon>Microbacteriaceae</taxon>
        <taxon>Herbiconiux</taxon>
    </lineage>
</organism>
<dbReference type="Proteomes" id="UP001165586">
    <property type="component" value="Unassembled WGS sequence"/>
</dbReference>
<reference evidence="1" key="1">
    <citation type="submission" date="2022-08" db="EMBL/GenBank/DDBJ databases">
        <authorList>
            <person name="Deng Y."/>
            <person name="Han X.-F."/>
            <person name="Zhang Y.-Q."/>
        </authorList>
    </citation>
    <scope>NUCLEOTIDE SEQUENCE</scope>
    <source>
        <strain evidence="1">CPCC 203386</strain>
    </source>
</reference>
<proteinExistence type="predicted"/>
<protein>
    <submittedName>
        <fullName evidence="1">DUF2833 domain-containing protein</fullName>
    </submittedName>
</protein>
<evidence type="ECO:0000313" key="2">
    <source>
        <dbReference type="Proteomes" id="UP001165586"/>
    </source>
</evidence>
<gene>
    <name evidence="1" type="ORF">N1032_23210</name>
</gene>
<dbReference type="InterPro" id="IPR020335">
    <property type="entry name" value="Phage_T7_Gp13"/>
</dbReference>
<keyword evidence="2" id="KW-1185">Reference proteome</keyword>
<sequence>MIIRKATTEDVEQFSIHICDEDVEEFNAREPNRDLRETLLSHLDDNSVVCVDEEGFVYAYGGHLEGEHQDGACWFLTSRHLTDASLMIKLKVTRLIKQHAEKLLQTYPFLWNYVWSGNTFHKRFLEVIGAVFHYEQPYHSEWTGERFDLFIIGGGK</sequence>
<dbReference type="Pfam" id="PF11090">
    <property type="entry name" value="Phage_T7_Gp13"/>
    <property type="match status" value="1"/>
</dbReference>
<dbReference type="EMBL" id="JANLCJ010000093">
    <property type="protein sequence ID" value="MCS5736642.1"/>
    <property type="molecule type" value="Genomic_DNA"/>
</dbReference>